<dbReference type="InterPro" id="IPR011009">
    <property type="entry name" value="Kinase-like_dom_sf"/>
</dbReference>
<dbReference type="VEuPathDB" id="FungiDB:PPTG_00120"/>
<sequence>MRRIIDDGLRPQLSPDCPLSITHLIAACVSRNPKLRPSAADSEFNYGKKKSSINVITELST</sequence>
<dbReference type="Gene3D" id="1.10.510.10">
    <property type="entry name" value="Transferase(Phosphotransferase) domain 1"/>
    <property type="match status" value="1"/>
</dbReference>
<protein>
    <recommendedName>
        <fullName evidence="3">Serine-threonine/tyrosine-protein kinase catalytic domain-containing protein</fullName>
    </recommendedName>
</protein>
<dbReference type="PROSITE" id="PS51257">
    <property type="entry name" value="PROKAR_LIPOPROTEIN"/>
    <property type="match status" value="1"/>
</dbReference>
<dbReference type="EMBL" id="KI669561">
    <property type="protein sequence ID" value="ETN23540.1"/>
    <property type="molecule type" value="Genomic_DNA"/>
</dbReference>
<dbReference type="RefSeq" id="XP_008889733.1">
    <property type="nucleotide sequence ID" value="XM_008891485.1"/>
</dbReference>
<evidence type="ECO:0008006" key="3">
    <source>
        <dbReference type="Google" id="ProtNLM"/>
    </source>
</evidence>
<name>W2RG64_PHYN3</name>
<evidence type="ECO:0000313" key="1">
    <source>
        <dbReference type="EMBL" id="ETN23540.1"/>
    </source>
</evidence>
<accession>W2RG64</accession>
<gene>
    <name evidence="1" type="ORF">PPTG_00120</name>
</gene>
<dbReference type="AlphaFoldDB" id="W2RG64"/>
<reference evidence="1 2" key="2">
    <citation type="submission" date="2013-11" db="EMBL/GenBank/DDBJ databases">
        <title>The Genome Sequence of Phytophthora parasitica INRA-310.</title>
        <authorList>
            <consortium name="The Broad Institute Genomics Platform"/>
            <person name="Russ C."/>
            <person name="Tyler B."/>
            <person name="Panabieres F."/>
            <person name="Shan W."/>
            <person name="Tripathy S."/>
            <person name="Grunwald N."/>
            <person name="Machado M."/>
            <person name="Johnson C.S."/>
            <person name="Arredondo F."/>
            <person name="Hong C."/>
            <person name="Coffey M."/>
            <person name="Young S.K."/>
            <person name="Zeng Q."/>
            <person name="Gargeya S."/>
            <person name="Fitzgerald M."/>
            <person name="Abouelleil A."/>
            <person name="Alvarado L."/>
            <person name="Chapman S.B."/>
            <person name="Gainer-Dewar J."/>
            <person name="Goldberg J."/>
            <person name="Griggs A."/>
            <person name="Gujja S."/>
            <person name="Hansen M."/>
            <person name="Howarth C."/>
            <person name="Imamovic A."/>
            <person name="Ireland A."/>
            <person name="Larimer J."/>
            <person name="McCowan C."/>
            <person name="Murphy C."/>
            <person name="Pearson M."/>
            <person name="Poon T.W."/>
            <person name="Priest M."/>
            <person name="Roberts A."/>
            <person name="Saif S."/>
            <person name="Shea T."/>
            <person name="Sykes S."/>
            <person name="Wortman J."/>
            <person name="Nusbaum C."/>
            <person name="Birren B."/>
        </authorList>
    </citation>
    <scope>NUCLEOTIDE SEQUENCE [LARGE SCALE GENOMIC DNA]</scope>
    <source>
        <strain evidence="1 2">INRA-310</strain>
    </source>
</reference>
<dbReference type="SUPFAM" id="SSF56112">
    <property type="entry name" value="Protein kinase-like (PK-like)"/>
    <property type="match status" value="1"/>
</dbReference>
<dbReference type="GeneID" id="20170516"/>
<dbReference type="Proteomes" id="UP000018817">
    <property type="component" value="Unassembled WGS sequence"/>
</dbReference>
<reference evidence="2" key="1">
    <citation type="submission" date="2011-12" db="EMBL/GenBank/DDBJ databases">
        <authorList>
            <consortium name="The Broad Institute Genome Sequencing Platform"/>
            <person name="Russ C."/>
            <person name="Tyler B."/>
            <person name="Panabieres F."/>
            <person name="Shan W."/>
            <person name="Tripathy S."/>
            <person name="Grunwald N."/>
            <person name="Machado M."/>
            <person name="Young S.K."/>
            <person name="Zeng Q."/>
            <person name="Gargeya S."/>
            <person name="Fitzgerald M."/>
            <person name="Haas B."/>
            <person name="Abouelleil A."/>
            <person name="Alvarado L."/>
            <person name="Arachchi H.M."/>
            <person name="Berlin A."/>
            <person name="Chapman S.B."/>
            <person name="Gearin G."/>
            <person name="Goldberg J."/>
            <person name="Griggs A."/>
            <person name="Gujja S."/>
            <person name="Hansen M."/>
            <person name="Heiman D."/>
            <person name="Howarth C."/>
            <person name="Larimer J."/>
            <person name="Lui A."/>
            <person name="MacDonald P.J.P."/>
            <person name="McCowen C."/>
            <person name="Montmayeur A."/>
            <person name="Murphy C."/>
            <person name="Neiman D."/>
            <person name="Pearson M."/>
            <person name="Priest M."/>
            <person name="Roberts A."/>
            <person name="Saif S."/>
            <person name="Shea T."/>
            <person name="Sisk P."/>
            <person name="Stolte C."/>
            <person name="Sykes S."/>
            <person name="Wortman J."/>
            <person name="Nusbaum C."/>
            <person name="Birren B."/>
        </authorList>
    </citation>
    <scope>NUCLEOTIDE SEQUENCE [LARGE SCALE GENOMIC DNA]</scope>
    <source>
        <strain evidence="2">INRA-310</strain>
    </source>
</reference>
<evidence type="ECO:0000313" key="2">
    <source>
        <dbReference type="Proteomes" id="UP000018817"/>
    </source>
</evidence>
<organism evidence="1 2">
    <name type="scientific">Phytophthora nicotianae (strain INRA-310)</name>
    <name type="common">Phytophthora parasitica</name>
    <dbReference type="NCBI Taxonomy" id="761204"/>
    <lineage>
        <taxon>Eukaryota</taxon>
        <taxon>Sar</taxon>
        <taxon>Stramenopiles</taxon>
        <taxon>Oomycota</taxon>
        <taxon>Peronosporomycetes</taxon>
        <taxon>Peronosporales</taxon>
        <taxon>Peronosporaceae</taxon>
        <taxon>Phytophthora</taxon>
    </lineage>
</organism>
<proteinExistence type="predicted"/>